<protein>
    <recommendedName>
        <fullName evidence="2">histidine kinase</fullName>
        <ecNumber evidence="2">2.7.13.3</ecNumber>
    </recommendedName>
</protein>
<keyword evidence="5" id="KW-0547">Nucleotide-binding</keyword>
<dbReference type="InterPro" id="IPR011712">
    <property type="entry name" value="Sig_transdc_His_kin_sub3_dim/P"/>
</dbReference>
<dbReference type="Pfam" id="PF02518">
    <property type="entry name" value="HATPase_c"/>
    <property type="match status" value="1"/>
</dbReference>
<feature type="transmembrane region" description="Helical" evidence="10">
    <location>
        <begin position="187"/>
        <end position="205"/>
    </location>
</feature>
<feature type="transmembrane region" description="Helical" evidence="10">
    <location>
        <begin position="90"/>
        <end position="108"/>
    </location>
</feature>
<evidence type="ECO:0000256" key="9">
    <source>
        <dbReference type="SAM" id="MobiDB-lite"/>
    </source>
</evidence>
<feature type="transmembrane region" description="Helical" evidence="10">
    <location>
        <begin position="155"/>
        <end position="175"/>
    </location>
</feature>
<keyword evidence="3" id="KW-0597">Phosphoprotein</keyword>
<feature type="domain" description="Histidine kinase/HSP90-like ATPase" evidence="11">
    <location>
        <begin position="344"/>
        <end position="448"/>
    </location>
</feature>
<dbReference type="CDD" id="cd16917">
    <property type="entry name" value="HATPase_UhpB-NarQ-NarX-like"/>
    <property type="match status" value="1"/>
</dbReference>
<dbReference type="Pfam" id="PF07730">
    <property type="entry name" value="HisKA_3"/>
    <property type="match status" value="1"/>
</dbReference>
<evidence type="ECO:0000256" key="7">
    <source>
        <dbReference type="ARBA" id="ARBA00022840"/>
    </source>
</evidence>
<evidence type="ECO:0000256" key="8">
    <source>
        <dbReference type="ARBA" id="ARBA00023012"/>
    </source>
</evidence>
<dbReference type="RefSeq" id="WP_280880916.1">
    <property type="nucleotide sequence ID" value="NZ_JARXVH010000015.1"/>
</dbReference>
<dbReference type="Gene3D" id="1.20.5.1930">
    <property type="match status" value="1"/>
</dbReference>
<keyword evidence="10" id="KW-0472">Membrane</keyword>
<dbReference type="PANTHER" id="PTHR24421">
    <property type="entry name" value="NITRATE/NITRITE SENSOR PROTEIN NARX-RELATED"/>
    <property type="match status" value="1"/>
</dbReference>
<proteinExistence type="predicted"/>
<keyword evidence="8" id="KW-0902">Two-component regulatory system</keyword>
<keyword evidence="6 12" id="KW-0418">Kinase</keyword>
<dbReference type="InterPro" id="IPR003594">
    <property type="entry name" value="HATPase_dom"/>
</dbReference>
<keyword evidence="4" id="KW-0808">Transferase</keyword>
<keyword evidence="10" id="KW-1133">Transmembrane helix</keyword>
<organism evidence="12 13">
    <name type="scientific">Streptomyces pseudovenezuelae</name>
    <dbReference type="NCBI Taxonomy" id="67350"/>
    <lineage>
        <taxon>Bacteria</taxon>
        <taxon>Bacillati</taxon>
        <taxon>Actinomycetota</taxon>
        <taxon>Actinomycetes</taxon>
        <taxon>Kitasatosporales</taxon>
        <taxon>Streptomycetaceae</taxon>
        <taxon>Streptomyces</taxon>
        <taxon>Streptomyces aurantiacus group</taxon>
    </lineage>
</organism>
<evidence type="ECO:0000313" key="13">
    <source>
        <dbReference type="Proteomes" id="UP001160499"/>
    </source>
</evidence>
<dbReference type="PANTHER" id="PTHR24421:SF10">
    <property type="entry name" value="NITRATE_NITRITE SENSOR PROTEIN NARQ"/>
    <property type="match status" value="1"/>
</dbReference>
<feature type="transmembrane region" description="Helical" evidence="10">
    <location>
        <begin position="52"/>
        <end position="70"/>
    </location>
</feature>
<dbReference type="Gene3D" id="3.30.565.10">
    <property type="entry name" value="Histidine kinase-like ATPase, C-terminal domain"/>
    <property type="match status" value="1"/>
</dbReference>
<dbReference type="SUPFAM" id="SSF55874">
    <property type="entry name" value="ATPase domain of HSP90 chaperone/DNA topoisomerase II/histidine kinase"/>
    <property type="match status" value="1"/>
</dbReference>
<evidence type="ECO:0000256" key="1">
    <source>
        <dbReference type="ARBA" id="ARBA00000085"/>
    </source>
</evidence>
<evidence type="ECO:0000256" key="3">
    <source>
        <dbReference type="ARBA" id="ARBA00022553"/>
    </source>
</evidence>
<keyword evidence="7" id="KW-0067">ATP-binding</keyword>
<evidence type="ECO:0000256" key="6">
    <source>
        <dbReference type="ARBA" id="ARBA00022777"/>
    </source>
</evidence>
<accession>A0ABT6LWB8</accession>
<dbReference type="Proteomes" id="UP001160499">
    <property type="component" value="Unassembled WGS sequence"/>
</dbReference>
<keyword evidence="13" id="KW-1185">Reference proteome</keyword>
<comment type="caution">
    <text evidence="12">The sequence shown here is derived from an EMBL/GenBank/DDBJ whole genome shotgun (WGS) entry which is preliminary data.</text>
</comment>
<gene>
    <name evidence="12" type="ORF">M2283_007490</name>
</gene>
<evidence type="ECO:0000256" key="5">
    <source>
        <dbReference type="ARBA" id="ARBA00022741"/>
    </source>
</evidence>
<comment type="catalytic activity">
    <reaction evidence="1">
        <text>ATP + protein L-histidine = ADP + protein N-phospho-L-histidine.</text>
        <dbReference type="EC" id="2.7.13.3"/>
    </reaction>
</comment>
<evidence type="ECO:0000256" key="10">
    <source>
        <dbReference type="SAM" id="Phobius"/>
    </source>
</evidence>
<dbReference type="SMART" id="SM00387">
    <property type="entry name" value="HATPase_c"/>
    <property type="match status" value="1"/>
</dbReference>
<evidence type="ECO:0000256" key="4">
    <source>
        <dbReference type="ARBA" id="ARBA00022679"/>
    </source>
</evidence>
<sequence length="451" mass="47923">MSPHRAAAAPDIGPGTARPPLPGSDSVWTHSLLDRLLGDRGRRPWLGARHPWLVDTALALVIVLITLPVLLRDDRAATSPFGDADPRTQLPVGVLCLFVAAHVTPLWWRRKAPTITFFVIALVSIVQWSLEAWLPTGLAGLVALYTLARHGSLRMLGWAVALTAGELLLAAFVLVPGRGDHPVLSGFLLLGTVTASVAVGLALRIQQMYLAALEDRARRVEIEQEQRVRLTAAAERSRVAREMHDIVGHNLSVMVSVADGAATLAANRGERSAEALRVLGDTGRQAMNELRRVLGVLREGQEDERLLGPQPGIADLDPLIARVRAAGLSVTYRTVGELDALGSGVQLTVYRVVQESLTNTLKHAGTGACAEVTVAVEAGQARIRVADTGVPPGAPLRAKQAGHEDNPGHGLVGIRQRAAMYGGTVVVGPGDTGHGWTVEVVLDVPPGEQLP</sequence>
<evidence type="ECO:0000259" key="11">
    <source>
        <dbReference type="SMART" id="SM00387"/>
    </source>
</evidence>
<name>A0ABT6LWB8_9ACTN</name>
<dbReference type="Pfam" id="PF23539">
    <property type="entry name" value="DUF7134"/>
    <property type="match status" value="1"/>
</dbReference>
<reference evidence="12 13" key="1">
    <citation type="submission" date="2023-04" db="EMBL/GenBank/DDBJ databases">
        <title>Forest soil microbial communities from Buena Vista Peninsula, Colon Province, Panama.</title>
        <authorList>
            <person name="Bouskill N."/>
        </authorList>
    </citation>
    <scope>NUCLEOTIDE SEQUENCE [LARGE SCALE GENOMIC DNA]</scope>
    <source>
        <strain evidence="12 13">GGS1</strain>
    </source>
</reference>
<dbReference type="EC" id="2.7.13.3" evidence="2"/>
<evidence type="ECO:0000313" key="12">
    <source>
        <dbReference type="EMBL" id="MDH6220150.1"/>
    </source>
</evidence>
<dbReference type="InterPro" id="IPR050482">
    <property type="entry name" value="Sensor_HK_TwoCompSys"/>
</dbReference>
<dbReference type="InterPro" id="IPR036890">
    <property type="entry name" value="HATPase_C_sf"/>
</dbReference>
<feature type="region of interest" description="Disordered" evidence="9">
    <location>
        <begin position="1"/>
        <end position="23"/>
    </location>
</feature>
<keyword evidence="10" id="KW-0812">Transmembrane</keyword>
<dbReference type="EMBL" id="JARXVH010000015">
    <property type="protein sequence ID" value="MDH6220150.1"/>
    <property type="molecule type" value="Genomic_DNA"/>
</dbReference>
<feature type="transmembrane region" description="Helical" evidence="10">
    <location>
        <begin position="115"/>
        <end position="135"/>
    </location>
</feature>
<evidence type="ECO:0000256" key="2">
    <source>
        <dbReference type="ARBA" id="ARBA00012438"/>
    </source>
</evidence>
<dbReference type="InterPro" id="IPR055558">
    <property type="entry name" value="DUF7134"/>
</dbReference>
<dbReference type="GO" id="GO:0016301">
    <property type="term" value="F:kinase activity"/>
    <property type="evidence" value="ECO:0007669"/>
    <property type="project" value="UniProtKB-KW"/>
</dbReference>